<reference evidence="7 10" key="2">
    <citation type="submission" date="2021-06" db="EMBL/GenBank/DDBJ databases">
        <title>Whole genome sequence of Paenibacillus sophorae DSM23020 for comparative genomics.</title>
        <authorList>
            <person name="Kim M.-J."/>
            <person name="Lee G."/>
            <person name="Shin J.-H."/>
        </authorList>
    </citation>
    <scope>NUCLEOTIDE SEQUENCE [LARGE SCALE GENOMIC DNA]</scope>
    <source>
        <strain evidence="7 10">DSM 23020</strain>
    </source>
</reference>
<evidence type="ECO:0000313" key="10">
    <source>
        <dbReference type="Proteomes" id="UP000683429"/>
    </source>
</evidence>
<dbReference type="Gene3D" id="1.10.3730.20">
    <property type="match status" value="1"/>
</dbReference>
<accession>A0A1H8I108</accession>
<gene>
    <name evidence="7" type="ORF">KP014_00530</name>
    <name evidence="8" type="ORF">SAMN04487895_10227</name>
</gene>
<dbReference type="InterPro" id="IPR000390">
    <property type="entry name" value="Small_drug/metabolite_transptr"/>
</dbReference>
<dbReference type="OrthoDB" id="513492at2"/>
<dbReference type="STRING" id="1333845.SAMN04487895_10227"/>
<dbReference type="EMBL" id="FODH01000002">
    <property type="protein sequence ID" value="SEN61786.1"/>
    <property type="molecule type" value="Genomic_DNA"/>
</dbReference>
<evidence type="ECO:0000313" key="7">
    <source>
        <dbReference type="EMBL" id="QWU15810.1"/>
    </source>
</evidence>
<evidence type="ECO:0000256" key="5">
    <source>
        <dbReference type="ARBA" id="ARBA00023136"/>
    </source>
</evidence>
<evidence type="ECO:0000256" key="2">
    <source>
        <dbReference type="ARBA" id="ARBA00022475"/>
    </source>
</evidence>
<organism evidence="8 9">
    <name type="scientific">Paenibacillus sophorae</name>
    <dbReference type="NCBI Taxonomy" id="1333845"/>
    <lineage>
        <taxon>Bacteria</taxon>
        <taxon>Bacillati</taxon>
        <taxon>Bacillota</taxon>
        <taxon>Bacilli</taxon>
        <taxon>Bacillales</taxon>
        <taxon>Paenibacillaceae</taxon>
        <taxon>Paenibacillus</taxon>
    </lineage>
</organism>
<comment type="subcellular location">
    <subcellularLocation>
        <location evidence="1">Cell membrane</location>
        <topology evidence="1">Multi-pass membrane protein</topology>
    </subcellularLocation>
</comment>
<dbReference type="GO" id="GO:0005886">
    <property type="term" value="C:plasma membrane"/>
    <property type="evidence" value="ECO:0007669"/>
    <property type="project" value="UniProtKB-SubCell"/>
</dbReference>
<keyword evidence="5 6" id="KW-0472">Membrane</keyword>
<dbReference type="PANTHER" id="PTHR30561">
    <property type="entry name" value="SMR FAMILY PROTON-DEPENDENT DRUG EFFLUX TRANSPORTER SUGE"/>
    <property type="match status" value="1"/>
</dbReference>
<keyword evidence="4 6" id="KW-1133">Transmembrane helix</keyword>
<dbReference type="Proteomes" id="UP000198809">
    <property type="component" value="Unassembled WGS sequence"/>
</dbReference>
<protein>
    <submittedName>
        <fullName evidence="8">Multidrug transporter EmrE</fullName>
    </submittedName>
</protein>
<reference evidence="8 9" key="1">
    <citation type="submission" date="2016-10" db="EMBL/GenBank/DDBJ databases">
        <authorList>
            <person name="de Groot N.N."/>
        </authorList>
    </citation>
    <scope>NUCLEOTIDE SEQUENCE [LARGE SCALE GENOMIC DNA]</scope>
    <source>
        <strain evidence="8 9">CGMCC 1.10238</strain>
    </source>
</reference>
<evidence type="ECO:0000256" key="6">
    <source>
        <dbReference type="SAM" id="Phobius"/>
    </source>
</evidence>
<evidence type="ECO:0000256" key="4">
    <source>
        <dbReference type="ARBA" id="ARBA00022989"/>
    </source>
</evidence>
<sequence length="115" mass="12547">MWIYLFVSIILNVSAQTVLKFGLNKLQLDTINSDSIVKIISTPNIWFGALLYGGSFFVYLFALSKGEIGRLSPIAQALTIIGLVLVSVVFFHEGLTMSKTIGTILLVAGAIIIFH</sequence>
<evidence type="ECO:0000256" key="3">
    <source>
        <dbReference type="ARBA" id="ARBA00022692"/>
    </source>
</evidence>
<dbReference type="SUPFAM" id="SSF103481">
    <property type="entry name" value="Multidrug resistance efflux transporter EmrE"/>
    <property type="match status" value="1"/>
</dbReference>
<dbReference type="AlphaFoldDB" id="A0A1H8I108"/>
<dbReference type="Proteomes" id="UP000683429">
    <property type="component" value="Chromosome"/>
</dbReference>
<dbReference type="EMBL" id="CP076607">
    <property type="protein sequence ID" value="QWU15810.1"/>
    <property type="molecule type" value="Genomic_DNA"/>
</dbReference>
<feature type="transmembrane region" description="Helical" evidence="6">
    <location>
        <begin position="97"/>
        <end position="114"/>
    </location>
</feature>
<dbReference type="GO" id="GO:0022857">
    <property type="term" value="F:transmembrane transporter activity"/>
    <property type="evidence" value="ECO:0007669"/>
    <property type="project" value="InterPro"/>
</dbReference>
<feature type="transmembrane region" description="Helical" evidence="6">
    <location>
        <begin position="74"/>
        <end position="91"/>
    </location>
</feature>
<keyword evidence="3 6" id="KW-0812">Transmembrane</keyword>
<keyword evidence="2" id="KW-1003">Cell membrane</keyword>
<keyword evidence="10" id="KW-1185">Reference proteome</keyword>
<evidence type="ECO:0000256" key="1">
    <source>
        <dbReference type="ARBA" id="ARBA00004651"/>
    </source>
</evidence>
<evidence type="ECO:0000313" key="8">
    <source>
        <dbReference type="EMBL" id="SEN61786.1"/>
    </source>
</evidence>
<dbReference type="InterPro" id="IPR037185">
    <property type="entry name" value="EmrE-like"/>
</dbReference>
<evidence type="ECO:0000313" key="9">
    <source>
        <dbReference type="Proteomes" id="UP000198809"/>
    </source>
</evidence>
<proteinExistence type="predicted"/>
<feature type="transmembrane region" description="Helical" evidence="6">
    <location>
        <begin position="39"/>
        <end position="62"/>
    </location>
</feature>
<dbReference type="PANTHER" id="PTHR30561:SF9">
    <property type="entry name" value="4-AMINO-4-DEOXY-L-ARABINOSE-PHOSPHOUNDECAPRENOL FLIPPASE SUBUNIT ARNF-RELATED"/>
    <property type="match status" value="1"/>
</dbReference>
<name>A0A1H8I108_9BACL</name>